<keyword evidence="1" id="KW-0812">Transmembrane</keyword>
<dbReference type="EC" id="2.3.1.-" evidence="3"/>
<evidence type="ECO:0000313" key="3">
    <source>
        <dbReference type="EMBL" id="MFD2917595.1"/>
    </source>
</evidence>
<feature type="transmembrane region" description="Helical" evidence="1">
    <location>
        <begin position="291"/>
        <end position="311"/>
    </location>
</feature>
<dbReference type="Proteomes" id="UP001597548">
    <property type="component" value="Unassembled WGS sequence"/>
</dbReference>
<name>A0ABW5ZX34_9FLAO</name>
<organism evidence="3 4">
    <name type="scientific">Psychroserpens luteus</name>
    <dbReference type="NCBI Taxonomy" id="1434066"/>
    <lineage>
        <taxon>Bacteria</taxon>
        <taxon>Pseudomonadati</taxon>
        <taxon>Bacteroidota</taxon>
        <taxon>Flavobacteriia</taxon>
        <taxon>Flavobacteriales</taxon>
        <taxon>Flavobacteriaceae</taxon>
        <taxon>Psychroserpens</taxon>
    </lineage>
</organism>
<keyword evidence="1" id="KW-1133">Transmembrane helix</keyword>
<keyword evidence="3" id="KW-0808">Transferase</keyword>
<sequence>MRAYLRLALFFYFKKIEIRNANNIHKNEAVIFLGNHQNALLDALLIATKNGRFSYFLTRAAVFNKPLVSKILKSLQMLPVYRIRDGWGNLNKNNSVFSKSSKLLSEKNAIGIFPEGSHSLNRTVRPLSKGFTRIIFETLERYPDTKIQLIPVGLNFKHAAKFSDTALINFGTSIQVGRELLKDKNKSVLKLKEQVSQQLRELTIHIESENYESTIQNLEGLNVDFTKPEEVNQCIASNFENCKKTTPKTSNALKRLFKILLIINLFIPYLIWKKIAQPKIKEIEFTSTFRFAIVISLVPVFILLVMLILGFVFQIKFAFMYLISVIVLALLSVKL</sequence>
<feature type="transmembrane region" description="Helical" evidence="1">
    <location>
        <begin position="317"/>
        <end position="333"/>
    </location>
</feature>
<dbReference type="EMBL" id="JBHUOS010000015">
    <property type="protein sequence ID" value="MFD2917595.1"/>
    <property type="molecule type" value="Genomic_DNA"/>
</dbReference>
<reference evidence="4" key="1">
    <citation type="journal article" date="2019" name="Int. J. Syst. Evol. Microbiol.">
        <title>The Global Catalogue of Microorganisms (GCM) 10K type strain sequencing project: providing services to taxonomists for standard genome sequencing and annotation.</title>
        <authorList>
            <consortium name="The Broad Institute Genomics Platform"/>
            <consortium name="The Broad Institute Genome Sequencing Center for Infectious Disease"/>
            <person name="Wu L."/>
            <person name="Ma J."/>
        </authorList>
    </citation>
    <scope>NUCLEOTIDE SEQUENCE [LARGE SCALE GENOMIC DNA]</scope>
    <source>
        <strain evidence="4">KCTC 32514</strain>
    </source>
</reference>
<keyword evidence="1" id="KW-0472">Membrane</keyword>
<dbReference type="Pfam" id="PF01553">
    <property type="entry name" value="Acyltransferase"/>
    <property type="match status" value="1"/>
</dbReference>
<dbReference type="PANTHER" id="PTHR31605">
    <property type="entry name" value="GLYCEROL-3-PHOSPHATE O-ACYLTRANSFERASE 1"/>
    <property type="match status" value="1"/>
</dbReference>
<evidence type="ECO:0000259" key="2">
    <source>
        <dbReference type="SMART" id="SM00563"/>
    </source>
</evidence>
<keyword evidence="3" id="KW-0012">Acyltransferase</keyword>
<feature type="domain" description="Phospholipid/glycerol acyltransferase" evidence="2">
    <location>
        <begin position="30"/>
        <end position="157"/>
    </location>
</feature>
<dbReference type="SMART" id="SM00563">
    <property type="entry name" value="PlsC"/>
    <property type="match status" value="1"/>
</dbReference>
<accession>A0ABW5ZX34</accession>
<comment type="caution">
    <text evidence="3">The sequence shown here is derived from an EMBL/GenBank/DDBJ whole genome shotgun (WGS) entry which is preliminary data.</text>
</comment>
<feature type="transmembrane region" description="Helical" evidence="1">
    <location>
        <begin position="252"/>
        <end position="271"/>
    </location>
</feature>
<evidence type="ECO:0000256" key="1">
    <source>
        <dbReference type="SAM" id="Phobius"/>
    </source>
</evidence>
<protein>
    <submittedName>
        <fullName evidence="3">Lysophospholipid acyltransferase family protein</fullName>
        <ecNumber evidence="3">2.3.1.-</ecNumber>
    </submittedName>
</protein>
<dbReference type="PANTHER" id="PTHR31605:SF0">
    <property type="entry name" value="GLYCEROL-3-PHOSPHATE O-ACYLTRANSFERASE 1"/>
    <property type="match status" value="1"/>
</dbReference>
<evidence type="ECO:0000313" key="4">
    <source>
        <dbReference type="Proteomes" id="UP001597548"/>
    </source>
</evidence>
<gene>
    <name evidence="3" type="ORF">ACFS29_18225</name>
</gene>
<dbReference type="InterPro" id="IPR002123">
    <property type="entry name" value="Plipid/glycerol_acylTrfase"/>
</dbReference>
<dbReference type="SUPFAM" id="SSF69593">
    <property type="entry name" value="Glycerol-3-phosphate (1)-acyltransferase"/>
    <property type="match status" value="1"/>
</dbReference>
<dbReference type="InterPro" id="IPR052744">
    <property type="entry name" value="GPAT/DAPAT"/>
</dbReference>
<proteinExistence type="predicted"/>
<dbReference type="GO" id="GO:0016746">
    <property type="term" value="F:acyltransferase activity"/>
    <property type="evidence" value="ECO:0007669"/>
    <property type="project" value="UniProtKB-KW"/>
</dbReference>
<dbReference type="CDD" id="cd07992">
    <property type="entry name" value="LPLAT_AAK14816-like"/>
    <property type="match status" value="1"/>
</dbReference>
<keyword evidence="4" id="KW-1185">Reference proteome</keyword>